<protein>
    <recommendedName>
        <fullName evidence="4">Sin1 middle CRIM domain-containing protein</fullName>
    </recommendedName>
</protein>
<organism evidence="2 3">
    <name type="scientific">Phytophthora palmivora</name>
    <dbReference type="NCBI Taxonomy" id="4796"/>
    <lineage>
        <taxon>Eukaryota</taxon>
        <taxon>Sar</taxon>
        <taxon>Stramenopiles</taxon>
        <taxon>Oomycota</taxon>
        <taxon>Peronosporomycetes</taxon>
        <taxon>Peronosporales</taxon>
        <taxon>Peronosporaceae</taxon>
        <taxon>Phytophthora</taxon>
    </lineage>
</organism>
<gene>
    <name evidence="2" type="ORF">PHPALM_9042</name>
</gene>
<dbReference type="GO" id="GO:0038203">
    <property type="term" value="P:TORC2 signaling"/>
    <property type="evidence" value="ECO:0007669"/>
    <property type="project" value="TreeGrafter"/>
</dbReference>
<name>A0A2P4Y8P7_9STRA</name>
<dbReference type="InterPro" id="IPR008828">
    <property type="entry name" value="Sin1/Avo1"/>
</dbReference>
<comment type="caution">
    <text evidence="2">The sequence shown here is derived from an EMBL/GenBank/DDBJ whole genome shotgun (WGS) entry which is preliminary data.</text>
</comment>
<evidence type="ECO:0000313" key="2">
    <source>
        <dbReference type="EMBL" id="POM74049.1"/>
    </source>
</evidence>
<evidence type="ECO:0008006" key="4">
    <source>
        <dbReference type="Google" id="ProtNLM"/>
    </source>
</evidence>
<sequence>MQFTELSELNHVVGLMRLAACNSPTFHDRQDSEVDRIYNSSPKMESQLRNSWIDKMTAFKPLASSSGGKKSPKGLRKGSTSVSTTNGTKSGDEGKTREGREKSVASSNVSRRRTSTQAGRDKKSVAASVKNGEKDDAAAEKKPDDGFTFEKEEVLPISFHESSLLDKTLKGPAAAMGARPPAMGADGGAVLHLTIYLPTRDEMKIDLYDVSTVDEAIQELLRVHQVDARQPALYYGHPECYELRLHDSDGIPDEDFPGLLLDMVLWVVEANVLVVIALDRSRKIKNFGDAGGHEYCLCERPDACPPSGDSAPGTLSAWLVNCGRNSCSHVGVACTVDVAAPAAAKPAAAPAKAPLPNDKAFLKIFMPKSDDYTVVAIDGTTVGQDLLPTLNKKHRLQLFQELYVLKISEADRERLDLASDEIDMHTKLRPLNLHEVTLATKIFADAPQISAPAPSAVEETANVDSRSRPPPETFMFNDVTAAMFKEWHIIKKNKYGKKQQRMLGIDLNKIYNRKVGERVITSSKSTKIVCDNHFYAMSAGHLTCVTLIYAWFAGGETHVWCGLGAIQPRSFRIPNLLQGQHRGDHYRLYSGLAL</sequence>
<dbReference type="GO" id="GO:0005737">
    <property type="term" value="C:cytoplasm"/>
    <property type="evidence" value="ECO:0007669"/>
    <property type="project" value="TreeGrafter"/>
</dbReference>
<dbReference type="OrthoDB" id="241990at2759"/>
<dbReference type="PANTHER" id="PTHR13335:SF1">
    <property type="entry name" value="TARGET OF RAPAMYCIN COMPLEX 2 SUBUNIT MAPKAP1"/>
    <property type="match status" value="1"/>
</dbReference>
<feature type="compositionally biased region" description="Basic and acidic residues" evidence="1">
    <location>
        <begin position="90"/>
        <end position="103"/>
    </location>
</feature>
<dbReference type="EMBL" id="NCKW01004942">
    <property type="protein sequence ID" value="POM74049.1"/>
    <property type="molecule type" value="Genomic_DNA"/>
</dbReference>
<dbReference type="GO" id="GO:0005546">
    <property type="term" value="F:phosphatidylinositol-4,5-bisphosphate binding"/>
    <property type="evidence" value="ECO:0007669"/>
    <property type="project" value="TreeGrafter"/>
</dbReference>
<dbReference type="PANTHER" id="PTHR13335">
    <property type="entry name" value="TARGET OF RAPAMYCIN COMPLEX 2 SUBUNIT MAPKAP1"/>
    <property type="match status" value="1"/>
</dbReference>
<reference evidence="2 3" key="1">
    <citation type="journal article" date="2017" name="Genome Biol. Evol.">
        <title>Phytophthora megakarya and P. palmivora, closely related causal agents of cacao black pod rot, underwent increases in genome sizes and gene numbers by different mechanisms.</title>
        <authorList>
            <person name="Ali S.S."/>
            <person name="Shao J."/>
            <person name="Lary D.J."/>
            <person name="Kronmiller B."/>
            <person name="Shen D."/>
            <person name="Strem M.D."/>
            <person name="Amoako-Attah I."/>
            <person name="Akrofi A.Y."/>
            <person name="Begoude B.A."/>
            <person name="Ten Hoopen G.M."/>
            <person name="Coulibaly K."/>
            <person name="Kebe B.I."/>
            <person name="Melnick R.L."/>
            <person name="Guiltinan M.J."/>
            <person name="Tyler B.M."/>
            <person name="Meinhardt L.W."/>
            <person name="Bailey B.A."/>
        </authorList>
    </citation>
    <scope>NUCLEOTIDE SEQUENCE [LARGE SCALE GENOMIC DNA]</scope>
    <source>
        <strain evidence="3">sbr112.9</strain>
    </source>
</reference>
<dbReference type="Proteomes" id="UP000237271">
    <property type="component" value="Unassembled WGS sequence"/>
</dbReference>
<proteinExistence type="predicted"/>
<feature type="compositionally biased region" description="Basic and acidic residues" evidence="1">
    <location>
        <begin position="131"/>
        <end position="145"/>
    </location>
</feature>
<feature type="region of interest" description="Disordered" evidence="1">
    <location>
        <begin position="61"/>
        <end position="145"/>
    </location>
</feature>
<dbReference type="GO" id="GO:0031932">
    <property type="term" value="C:TORC2 complex"/>
    <property type="evidence" value="ECO:0007669"/>
    <property type="project" value="InterPro"/>
</dbReference>
<evidence type="ECO:0000313" key="3">
    <source>
        <dbReference type="Proteomes" id="UP000237271"/>
    </source>
</evidence>
<dbReference type="GO" id="GO:0005886">
    <property type="term" value="C:plasma membrane"/>
    <property type="evidence" value="ECO:0007669"/>
    <property type="project" value="TreeGrafter"/>
</dbReference>
<dbReference type="AlphaFoldDB" id="A0A2P4Y8P7"/>
<accession>A0A2P4Y8P7</accession>
<evidence type="ECO:0000256" key="1">
    <source>
        <dbReference type="SAM" id="MobiDB-lite"/>
    </source>
</evidence>
<feature type="compositionally biased region" description="Polar residues" evidence="1">
    <location>
        <begin position="80"/>
        <end position="89"/>
    </location>
</feature>
<keyword evidence="3" id="KW-1185">Reference proteome</keyword>